<dbReference type="Pfam" id="PF21370">
    <property type="entry name" value="PAS_GdpP"/>
    <property type="match status" value="1"/>
</dbReference>
<evidence type="ECO:0000259" key="10">
    <source>
        <dbReference type="Pfam" id="PF02272"/>
    </source>
</evidence>
<sequence>MKLLRVVSVMTVKMSRLKNIVIVLLLCEIVLAILGHIFISSSTSLTLLIYIFVKNIIIISIIFYAISIIKDNNMSVSDVLGDEAKNALIFGGIGLVKYDENRNVVWVSDLLHEMDINIIGKKLLEWQPLLASLFEDDDIKIIDINSRKFEAYNSKESRILYLKDVSDYVGVAKEFEDQQICVAYITIDNYEESIELADEQSAASIQSVSRQTMLDWAKENGVILKRYKSDGYIAIFNERTYRKQVEDKFVLLDTFREKSEELGQVMTLSIGIGRGSNILRELDELAFSALSLCYSRGGDQVTVKSNDEPIRYFGGDSESFEKSSMIRARVIAQTLAGLIKQADNIFIMGHKQSDFDSFGASIAMYALCRAYDKKAYIIINYDSLEEKTAVVAKNLMDDERYRDVFISAGYVHEVVSPKSLLVAVDNHKPSLAIDENILDIVNNKVVIDHHRRGEEFIDLPLLTYLEPAASSTVELIVELFEYQKEEISVTEREATIMYTGMLIDTNYFRTRVGTRTFQAAAKLKELQANVGEAYKYLEDDYDTTLTKLSITQTAYKYGKDILIAFGKADKIYSRTLLAKAGNELLGISGVKAVFIVGKTGKDEVSISSRSTRDINVQLIMEKLGGGGHFSMAACQLKNETVTGAINLLEEAINNYLDERKSE</sequence>
<keyword evidence="7" id="KW-0464">Manganese</keyword>
<keyword evidence="4 8" id="KW-1133">Transmembrane helix</keyword>
<name>B1C582_9FIRM</name>
<evidence type="ECO:0000313" key="13">
    <source>
        <dbReference type="Proteomes" id="UP000004910"/>
    </source>
</evidence>
<dbReference type="EC" id="3.1.4.-" evidence="6"/>
<protein>
    <recommendedName>
        <fullName evidence="6">Cyclic-di-AMP phosphodiesterase</fullName>
        <ecNumber evidence="6">3.1.4.-</ecNumber>
    </recommendedName>
</protein>
<dbReference type="GO" id="GO:0106409">
    <property type="term" value="F:cyclic-di-AMP phosphodiesterase activity"/>
    <property type="evidence" value="ECO:0007669"/>
    <property type="project" value="RHEA"/>
</dbReference>
<evidence type="ECO:0000256" key="6">
    <source>
        <dbReference type="PIRNR" id="PIRNR026583"/>
    </source>
</evidence>
<comment type="catalytic activity">
    <reaction evidence="6">
        <text>3',3'-c-di-AMP + H2O = 5'-O-phosphonoadenylyl-(3'-&gt;5')-adenosine + H(+)</text>
        <dbReference type="Rhea" id="RHEA:54420"/>
        <dbReference type="ChEBI" id="CHEBI:15377"/>
        <dbReference type="ChEBI" id="CHEBI:15378"/>
        <dbReference type="ChEBI" id="CHEBI:71500"/>
        <dbReference type="ChEBI" id="CHEBI:138171"/>
    </reaction>
</comment>
<dbReference type="PANTHER" id="PTHR47618:SF2">
    <property type="entry name" value="CYCLIC-DI-AMP PHOSPHODIESTERASE GDPP"/>
    <property type="match status" value="1"/>
</dbReference>
<evidence type="ECO:0000256" key="4">
    <source>
        <dbReference type="ARBA" id="ARBA00022989"/>
    </source>
</evidence>
<comment type="subcellular location">
    <subcellularLocation>
        <location evidence="1">Cell membrane</location>
        <topology evidence="1">Multi-pass membrane protein</topology>
    </subcellularLocation>
</comment>
<evidence type="ECO:0000256" key="2">
    <source>
        <dbReference type="ARBA" id="ARBA00022475"/>
    </source>
</evidence>
<evidence type="ECO:0000313" key="12">
    <source>
        <dbReference type="EMBL" id="EDS73826.1"/>
    </source>
</evidence>
<organism evidence="12 13">
    <name type="scientific">Thomasclavelia spiroformis DSM 1552</name>
    <dbReference type="NCBI Taxonomy" id="428126"/>
    <lineage>
        <taxon>Bacteria</taxon>
        <taxon>Bacillati</taxon>
        <taxon>Bacillota</taxon>
        <taxon>Erysipelotrichia</taxon>
        <taxon>Erysipelotrichales</taxon>
        <taxon>Coprobacillaceae</taxon>
        <taxon>Thomasclavelia</taxon>
    </lineage>
</organism>
<feature type="binding site" evidence="7">
    <location>
        <position position="425"/>
    </location>
    <ligand>
        <name>Mn(2+)</name>
        <dbReference type="ChEBI" id="CHEBI:29035"/>
        <label>2</label>
    </ligand>
</feature>
<feature type="binding site" evidence="7">
    <location>
        <position position="425"/>
    </location>
    <ligand>
        <name>Mn(2+)</name>
        <dbReference type="ChEBI" id="CHEBI:29035"/>
        <label>1</label>
    </ligand>
</feature>
<gene>
    <name evidence="12" type="ORF">CLOSPI_02251</name>
</gene>
<dbReference type="eggNOG" id="COG3887">
    <property type="taxonomic scope" value="Bacteria"/>
</dbReference>
<comment type="function">
    <text evidence="6">Has phosphodiesterase (PDE) activity against cyclic-di-AMP (c-di-AMP).</text>
</comment>
<dbReference type="HOGENOM" id="CLU_018278_0_0_9"/>
<dbReference type="Gene3D" id="3.10.310.30">
    <property type="match status" value="1"/>
</dbReference>
<dbReference type="PANTHER" id="PTHR47618">
    <property type="entry name" value="BIFUNCTIONAL OLIGORIBONUCLEASE AND PAP PHOSPHATASE NRNA"/>
    <property type="match status" value="1"/>
</dbReference>
<evidence type="ECO:0000256" key="1">
    <source>
        <dbReference type="ARBA" id="ARBA00004651"/>
    </source>
</evidence>
<evidence type="ECO:0000256" key="7">
    <source>
        <dbReference type="PIRSR" id="PIRSR026583-50"/>
    </source>
</evidence>
<comment type="caution">
    <text evidence="12">The sequence shown here is derived from an EMBL/GenBank/DDBJ whole genome shotgun (WGS) entry which is preliminary data.</text>
</comment>
<dbReference type="Gene3D" id="3.90.1640.10">
    <property type="entry name" value="inorganic pyrophosphatase (n-terminal core)"/>
    <property type="match status" value="1"/>
</dbReference>
<keyword evidence="13" id="KW-1185">Reference proteome</keyword>
<dbReference type="Pfam" id="PF01368">
    <property type="entry name" value="DHH"/>
    <property type="match status" value="1"/>
</dbReference>
<dbReference type="InterPro" id="IPR003156">
    <property type="entry name" value="DHHA1_dom"/>
</dbReference>
<comment type="similarity">
    <text evidence="6">Belongs to the GdpP/PdeA phosphodiesterase family.</text>
</comment>
<dbReference type="GO" id="GO:0046872">
    <property type="term" value="F:metal ion binding"/>
    <property type="evidence" value="ECO:0007669"/>
    <property type="project" value="UniProtKB-KW"/>
</dbReference>
<dbReference type="InterPro" id="IPR049553">
    <property type="entry name" value="GdpP-like_PAS"/>
</dbReference>
<evidence type="ECO:0000256" key="3">
    <source>
        <dbReference type="ARBA" id="ARBA00022692"/>
    </source>
</evidence>
<dbReference type="Pfam" id="PF02272">
    <property type="entry name" value="DHHA1"/>
    <property type="match status" value="1"/>
</dbReference>
<keyword evidence="2 6" id="KW-1003">Cell membrane</keyword>
<dbReference type="Pfam" id="PF24898">
    <property type="entry name" value="GGDEF_GdpP"/>
    <property type="match status" value="1"/>
</dbReference>
<dbReference type="InterPro" id="IPR038763">
    <property type="entry name" value="DHH_sf"/>
</dbReference>
<dbReference type="AlphaFoldDB" id="B1C582"/>
<dbReference type="InterPro" id="IPR014528">
    <property type="entry name" value="GdpP/PdeA"/>
</dbReference>
<keyword evidence="7" id="KW-0479">Metal-binding</keyword>
<dbReference type="SUPFAM" id="SSF64182">
    <property type="entry name" value="DHH phosphoesterases"/>
    <property type="match status" value="1"/>
</dbReference>
<feature type="transmembrane region" description="Helical" evidence="8">
    <location>
        <begin position="20"/>
        <end position="39"/>
    </location>
</feature>
<evidence type="ECO:0000259" key="11">
    <source>
        <dbReference type="Pfam" id="PF21370"/>
    </source>
</evidence>
<dbReference type="GO" id="GO:0003676">
    <property type="term" value="F:nucleic acid binding"/>
    <property type="evidence" value="ECO:0007669"/>
    <property type="project" value="UniProtKB-UniRule"/>
</dbReference>
<proteinExistence type="inferred from homology"/>
<dbReference type="GO" id="GO:0005886">
    <property type="term" value="C:plasma membrane"/>
    <property type="evidence" value="ECO:0007669"/>
    <property type="project" value="UniProtKB-SubCell"/>
</dbReference>
<feature type="domain" description="DHHA1" evidence="10">
    <location>
        <begin position="569"/>
        <end position="653"/>
    </location>
</feature>
<evidence type="ECO:0000256" key="5">
    <source>
        <dbReference type="ARBA" id="ARBA00023136"/>
    </source>
</evidence>
<evidence type="ECO:0000259" key="9">
    <source>
        <dbReference type="Pfam" id="PF01368"/>
    </source>
</evidence>
<reference evidence="12" key="1">
    <citation type="submission" date="2008-02" db="EMBL/GenBank/DDBJ databases">
        <authorList>
            <person name="Fulton L."/>
            <person name="Clifton S."/>
            <person name="Fulton B."/>
            <person name="Xu J."/>
            <person name="Minx P."/>
            <person name="Pepin K.H."/>
            <person name="Johnson M."/>
            <person name="Thiruvilangam P."/>
            <person name="Bhonagiri V."/>
            <person name="Nash W.E."/>
            <person name="Mardis E.R."/>
            <person name="Wilson R.K."/>
        </authorList>
    </citation>
    <scope>NUCLEOTIDE SEQUENCE [LARGE SCALE GENOMIC DNA]</scope>
    <source>
        <strain evidence="12">DSM 1552</strain>
    </source>
</reference>
<feature type="transmembrane region" description="Helical" evidence="8">
    <location>
        <begin position="45"/>
        <end position="66"/>
    </location>
</feature>
<feature type="binding site" evidence="7">
    <location>
        <position position="354"/>
    </location>
    <ligand>
        <name>Mn(2+)</name>
        <dbReference type="ChEBI" id="CHEBI:29035"/>
        <label>1</label>
    </ligand>
</feature>
<dbReference type="PIRSF" id="PIRSF026583">
    <property type="entry name" value="YybT"/>
    <property type="match status" value="1"/>
</dbReference>
<keyword evidence="6" id="KW-0378">Hydrolase</keyword>
<dbReference type="Proteomes" id="UP000004910">
    <property type="component" value="Unassembled WGS sequence"/>
</dbReference>
<dbReference type="InterPro" id="IPR051319">
    <property type="entry name" value="Oligoribo/pAp-PDE_c-di-AMP_PDE"/>
</dbReference>
<feature type="binding site" evidence="7">
    <location>
        <position position="350"/>
    </location>
    <ligand>
        <name>Mn(2+)</name>
        <dbReference type="ChEBI" id="CHEBI:29035"/>
        <label>1</label>
    </ligand>
</feature>
<evidence type="ECO:0000256" key="8">
    <source>
        <dbReference type="SAM" id="Phobius"/>
    </source>
</evidence>
<feature type="binding site" evidence="7">
    <location>
        <position position="356"/>
    </location>
    <ligand>
        <name>Mn(2+)</name>
        <dbReference type="ChEBI" id="CHEBI:29035"/>
        <label>2</label>
    </ligand>
</feature>
<feature type="domain" description="DDH" evidence="9">
    <location>
        <begin position="344"/>
        <end position="501"/>
    </location>
</feature>
<feature type="binding site" evidence="7">
    <location>
        <position position="504"/>
    </location>
    <ligand>
        <name>Mn(2+)</name>
        <dbReference type="ChEBI" id="CHEBI:29035"/>
        <label>2</label>
    </ligand>
</feature>
<feature type="domain" description="Cyclic-di-AMP phosphodiesterase GdpP-like PAS" evidence="11">
    <location>
        <begin position="87"/>
        <end position="165"/>
    </location>
</feature>
<keyword evidence="5 6" id="KW-0472">Membrane</keyword>
<accession>B1C582</accession>
<dbReference type="GO" id="GO:0016787">
    <property type="term" value="F:hydrolase activity"/>
    <property type="evidence" value="ECO:0007669"/>
    <property type="project" value="UniProtKB-UniRule"/>
</dbReference>
<feature type="binding site" evidence="7">
    <location>
        <position position="449"/>
    </location>
    <ligand>
        <name>Mn(2+)</name>
        <dbReference type="ChEBI" id="CHEBI:29035"/>
        <label>2</label>
    </ligand>
</feature>
<comment type="cofactor">
    <cofactor evidence="7">
        <name>Mn(2+)</name>
        <dbReference type="ChEBI" id="CHEBI:29035"/>
    </cofactor>
    <text evidence="7">For phosphodiesterase activity, probably binds 2 Mn(2+) per subunit.</text>
</comment>
<reference evidence="12" key="2">
    <citation type="submission" date="2014-06" db="EMBL/GenBank/DDBJ databases">
        <title>Draft genome sequence of Clostridium spiroforme (DSM 1552).</title>
        <authorList>
            <person name="Sudarsanam P."/>
            <person name="Ley R."/>
            <person name="Guruge J."/>
            <person name="Turnbaugh P.J."/>
            <person name="Mahowald M."/>
            <person name="Liep D."/>
            <person name="Gordon J."/>
        </authorList>
    </citation>
    <scope>NUCLEOTIDE SEQUENCE</scope>
    <source>
        <strain evidence="12">DSM 1552</strain>
    </source>
</reference>
<dbReference type="InterPro" id="IPR001667">
    <property type="entry name" value="DDH_dom"/>
</dbReference>
<dbReference type="Gene3D" id="3.30.450.20">
    <property type="entry name" value="PAS domain"/>
    <property type="match status" value="1"/>
</dbReference>
<keyword evidence="3 8" id="KW-0812">Transmembrane</keyword>
<dbReference type="STRING" id="428126.CLOSPI_02251"/>
<dbReference type="EMBL" id="ABIK02000015">
    <property type="protein sequence ID" value="EDS73826.1"/>
    <property type="molecule type" value="Genomic_DNA"/>
</dbReference>